<dbReference type="AlphaFoldDB" id="A0A9P4HJH8"/>
<dbReference type="EMBL" id="ML978156">
    <property type="protein sequence ID" value="KAF2035708.1"/>
    <property type="molecule type" value="Genomic_DNA"/>
</dbReference>
<gene>
    <name evidence="1" type="ORF">EK21DRAFT_106559</name>
</gene>
<dbReference type="OrthoDB" id="3799678at2759"/>
<comment type="caution">
    <text evidence="1">The sequence shown here is derived from an EMBL/GenBank/DDBJ whole genome shotgun (WGS) entry which is preliminary data.</text>
</comment>
<evidence type="ECO:0000313" key="1">
    <source>
        <dbReference type="EMBL" id="KAF2035708.1"/>
    </source>
</evidence>
<dbReference type="Proteomes" id="UP000799777">
    <property type="component" value="Unassembled WGS sequence"/>
</dbReference>
<protein>
    <submittedName>
        <fullName evidence="1">Uncharacterized protein</fullName>
    </submittedName>
</protein>
<proteinExistence type="predicted"/>
<name>A0A9P4HJH8_9PLEO</name>
<sequence>MTAAPAKATDSIMNAFIPLNHDDLACAIERLPIGDPQTLSALDHLPANVFQHLADHLLGESCSSLQDASLLSAAEKWNAENPEALPILERLPGEVLQHIVSHVLGDNSEISGENEQCTTKQVTLDQIPGLATLERLPTEIIQNIADGLLRDHTANANTSRYDGFLEFRSVSCTIRAKTEYLFVRSFDAHTVGVSQQGILELLELSEDEAIRGQVHSLVFVASKHCKEERRGMNFEFWQRHSRAIELPEVKKLLF</sequence>
<keyword evidence="2" id="KW-1185">Reference proteome</keyword>
<evidence type="ECO:0000313" key="2">
    <source>
        <dbReference type="Proteomes" id="UP000799777"/>
    </source>
</evidence>
<organism evidence="1 2">
    <name type="scientific">Setomelanomma holmii</name>
    <dbReference type="NCBI Taxonomy" id="210430"/>
    <lineage>
        <taxon>Eukaryota</taxon>
        <taxon>Fungi</taxon>
        <taxon>Dikarya</taxon>
        <taxon>Ascomycota</taxon>
        <taxon>Pezizomycotina</taxon>
        <taxon>Dothideomycetes</taxon>
        <taxon>Pleosporomycetidae</taxon>
        <taxon>Pleosporales</taxon>
        <taxon>Pleosporineae</taxon>
        <taxon>Phaeosphaeriaceae</taxon>
        <taxon>Setomelanomma</taxon>
    </lineage>
</organism>
<reference evidence="1" key="1">
    <citation type="journal article" date="2020" name="Stud. Mycol.">
        <title>101 Dothideomycetes genomes: a test case for predicting lifestyles and emergence of pathogens.</title>
        <authorList>
            <person name="Haridas S."/>
            <person name="Albert R."/>
            <person name="Binder M."/>
            <person name="Bloem J."/>
            <person name="Labutti K."/>
            <person name="Salamov A."/>
            <person name="Andreopoulos B."/>
            <person name="Baker S."/>
            <person name="Barry K."/>
            <person name="Bills G."/>
            <person name="Bluhm B."/>
            <person name="Cannon C."/>
            <person name="Castanera R."/>
            <person name="Culley D."/>
            <person name="Daum C."/>
            <person name="Ezra D."/>
            <person name="Gonzalez J."/>
            <person name="Henrissat B."/>
            <person name="Kuo A."/>
            <person name="Liang C."/>
            <person name="Lipzen A."/>
            <person name="Lutzoni F."/>
            <person name="Magnuson J."/>
            <person name="Mondo S."/>
            <person name="Nolan M."/>
            <person name="Ohm R."/>
            <person name="Pangilinan J."/>
            <person name="Park H.-J."/>
            <person name="Ramirez L."/>
            <person name="Alfaro M."/>
            <person name="Sun H."/>
            <person name="Tritt A."/>
            <person name="Yoshinaga Y."/>
            <person name="Zwiers L.-H."/>
            <person name="Turgeon B."/>
            <person name="Goodwin S."/>
            <person name="Spatafora J."/>
            <person name="Crous P."/>
            <person name="Grigoriev I."/>
        </authorList>
    </citation>
    <scope>NUCLEOTIDE SEQUENCE</scope>
    <source>
        <strain evidence="1">CBS 110217</strain>
    </source>
</reference>
<accession>A0A9P4HJH8</accession>